<sequence length="225" mass="24430">MLRAILRAATAASRTAPDRSIPAVFASSKLSSSNYSSKNTKSSLVKAKKAKSKPDAKSEEASAAAADDGLSDLLDEEARDRRLAEDDKDPSLDVGPNGRALFTSATTISQLSRKDTCTYMKFSTEGLNAVLPEGLTAGMVKEFEESRRSPKVLKQIILDGPVSSGKSIALAMLVHWARDEGWLVFYVPRGRDWTHGGFFYKNPQTGFWDTPVQAANILQARITSS</sequence>
<gene>
    <name evidence="9" type="ORF">CK203_008312</name>
</gene>
<evidence type="ECO:0000256" key="3">
    <source>
        <dbReference type="ARBA" id="ARBA00022946"/>
    </source>
</evidence>
<name>A0A438KND3_VITVI</name>
<reference evidence="9 10" key="1">
    <citation type="journal article" date="2018" name="PLoS Genet.">
        <title>Population sequencing reveals clonal diversity and ancestral inbreeding in the grapevine cultivar Chardonnay.</title>
        <authorList>
            <person name="Roach M.J."/>
            <person name="Johnson D.L."/>
            <person name="Bohlmann J."/>
            <person name="van Vuuren H.J."/>
            <person name="Jones S.J."/>
            <person name="Pretorius I.S."/>
            <person name="Schmidt S.A."/>
            <person name="Borneman A.R."/>
        </authorList>
    </citation>
    <scope>NUCLEOTIDE SEQUENCE [LARGE SCALE GENOMIC DNA]</scope>
    <source>
        <strain evidence="10">cv. Chardonnay</strain>
        <tissue evidence="9">Leaf</tissue>
    </source>
</reference>
<dbReference type="GO" id="GO:0005840">
    <property type="term" value="C:ribosome"/>
    <property type="evidence" value="ECO:0007669"/>
    <property type="project" value="UniProtKB-KW"/>
</dbReference>
<keyword evidence="4" id="KW-0689">Ribosomal protein</keyword>
<dbReference type="Proteomes" id="UP000288805">
    <property type="component" value="Unassembled WGS sequence"/>
</dbReference>
<protein>
    <recommendedName>
        <fullName evidence="7">Small ribosomal subunit protein mS29</fullName>
    </recommendedName>
</protein>
<feature type="region of interest" description="Disordered" evidence="8">
    <location>
        <begin position="28"/>
        <end position="71"/>
    </location>
</feature>
<dbReference type="PANTHER" id="PTHR12810">
    <property type="entry name" value="MITOCHONDRIAL 28S RIBOSOMAL PROTEIN S29"/>
    <property type="match status" value="1"/>
</dbReference>
<evidence type="ECO:0000256" key="5">
    <source>
        <dbReference type="ARBA" id="ARBA00023128"/>
    </source>
</evidence>
<evidence type="ECO:0000256" key="6">
    <source>
        <dbReference type="ARBA" id="ARBA00023274"/>
    </source>
</evidence>
<evidence type="ECO:0000256" key="7">
    <source>
        <dbReference type="ARBA" id="ARBA00035140"/>
    </source>
</evidence>
<dbReference type="AlphaFoldDB" id="A0A438KND3"/>
<evidence type="ECO:0000256" key="1">
    <source>
        <dbReference type="ARBA" id="ARBA00004173"/>
    </source>
</evidence>
<comment type="caution">
    <text evidence="9">The sequence shown here is derived from an EMBL/GenBank/DDBJ whole genome shotgun (WGS) entry which is preliminary data.</text>
</comment>
<keyword evidence="6" id="KW-0687">Ribonucleoprotein</keyword>
<dbReference type="GO" id="GO:1990904">
    <property type="term" value="C:ribonucleoprotein complex"/>
    <property type="evidence" value="ECO:0007669"/>
    <property type="project" value="UniProtKB-KW"/>
</dbReference>
<evidence type="ECO:0000313" key="9">
    <source>
        <dbReference type="EMBL" id="RVX22710.1"/>
    </source>
</evidence>
<evidence type="ECO:0000313" key="10">
    <source>
        <dbReference type="Proteomes" id="UP000288805"/>
    </source>
</evidence>
<dbReference type="GO" id="GO:0005739">
    <property type="term" value="C:mitochondrion"/>
    <property type="evidence" value="ECO:0007669"/>
    <property type="project" value="UniProtKB-SubCell"/>
</dbReference>
<evidence type="ECO:0000256" key="4">
    <source>
        <dbReference type="ARBA" id="ARBA00022980"/>
    </source>
</evidence>
<evidence type="ECO:0000256" key="8">
    <source>
        <dbReference type="SAM" id="MobiDB-lite"/>
    </source>
</evidence>
<evidence type="ECO:0000256" key="2">
    <source>
        <dbReference type="ARBA" id="ARBA00009863"/>
    </source>
</evidence>
<comment type="subcellular location">
    <subcellularLocation>
        <location evidence="1">Mitochondrion</location>
    </subcellularLocation>
</comment>
<dbReference type="InterPro" id="IPR019368">
    <property type="entry name" value="Ribosomal_mS29"/>
</dbReference>
<dbReference type="EMBL" id="QGNW01000002">
    <property type="protein sequence ID" value="RVX22710.1"/>
    <property type="molecule type" value="Genomic_DNA"/>
</dbReference>
<dbReference type="Pfam" id="PF10236">
    <property type="entry name" value="DAP3"/>
    <property type="match status" value="1"/>
</dbReference>
<keyword evidence="5" id="KW-0496">Mitochondrion</keyword>
<keyword evidence="3" id="KW-0809">Transit peptide</keyword>
<organism evidence="9 10">
    <name type="scientific">Vitis vinifera</name>
    <name type="common">Grape</name>
    <dbReference type="NCBI Taxonomy" id="29760"/>
    <lineage>
        <taxon>Eukaryota</taxon>
        <taxon>Viridiplantae</taxon>
        <taxon>Streptophyta</taxon>
        <taxon>Embryophyta</taxon>
        <taxon>Tracheophyta</taxon>
        <taxon>Spermatophyta</taxon>
        <taxon>Magnoliopsida</taxon>
        <taxon>eudicotyledons</taxon>
        <taxon>Gunneridae</taxon>
        <taxon>Pentapetalae</taxon>
        <taxon>rosids</taxon>
        <taxon>Vitales</taxon>
        <taxon>Vitaceae</taxon>
        <taxon>Viteae</taxon>
        <taxon>Vitis</taxon>
    </lineage>
</organism>
<comment type="similarity">
    <text evidence="2">Belongs to the mitochondrion-specific ribosomal protein mS29 family.</text>
</comment>
<feature type="compositionally biased region" description="Low complexity" evidence="8">
    <location>
        <begin position="28"/>
        <end position="45"/>
    </location>
</feature>
<dbReference type="PANTHER" id="PTHR12810:SF0">
    <property type="entry name" value="SMALL RIBOSOMAL SUBUNIT PROTEIN MS29"/>
    <property type="match status" value="1"/>
</dbReference>
<accession>A0A438KND3</accession>
<proteinExistence type="inferred from homology"/>